<keyword evidence="3" id="KW-0677">Repeat</keyword>
<name>A0A0G4HWE9_9ALVE</name>
<dbReference type="VEuPathDB" id="CryptoDB:Cvel_1441"/>
<feature type="compositionally biased region" description="Basic and acidic residues" evidence="4">
    <location>
        <begin position="38"/>
        <end position="47"/>
    </location>
</feature>
<dbReference type="AlphaFoldDB" id="A0A0G4HWE9"/>
<organism evidence="5">
    <name type="scientific">Chromera velia CCMP2878</name>
    <dbReference type="NCBI Taxonomy" id="1169474"/>
    <lineage>
        <taxon>Eukaryota</taxon>
        <taxon>Sar</taxon>
        <taxon>Alveolata</taxon>
        <taxon>Colpodellida</taxon>
        <taxon>Chromeraceae</taxon>
        <taxon>Chromera</taxon>
    </lineage>
</organism>
<sequence>MAVYAHEHSFGGGAPLKPEPTIYNRLINPQALAAHLQSLDRARDTQQKDSGPSAGSGSGSVSDSHRKSPPCMASMEEDPFLLDAIRDFKEWPGGCFYSQADLGSRWKGKSVQEVAGAVYVVEGGDGEREILRLIKILLGGGEKANPSPADVQPIIYWPVVCGVQGESLWTVSSEVERVESEMGEIDQNLQSFRGIKELVQSDSVAFADAESLVRLCQKGETRSVGDLVTLSAGGVGGRRGVGGVQWKPGRLLRRQEMKTDFFVPKEEIVGKLGEPKGGKDPLAFIQSQKVALFALSYPWLQKMHPDSEKGFHLQRVAAFFERLLSSSSLKGKRLALFWDFVSMWQSPRSVLQTVLFRRALSNMHILYAHQYVTVLRSTGVPGPDEAMNQIPYGSRGWPFFEACVSSMKDSRLILSLPRQGYEGKPWIDLLPKYGQTDTGFLSVPTGSHEFGQQMEGKRLTNGKDKEIVKKSFDTFFRENARQLEKIAVLNRPTMGDEHASMMADFVLGVSGLAGVCRLKTVELKGVSVGDSGLLDLAHSLRILFRQKGVRVSLCVSDCPPVSPVSLRACLDAALGGEVRVELSDELAKQAARSISTPLVLRFRSHFDTQTGGSSSKHPLTALSCEESKTGKPIPWFEWVGEMVIEVEGEVSGERMSALLQQLETDLRECPSLNNPKPYSVITRLCMSGHKDDLLAASPSALESLVSSDAWDRLGSFLSSLPWSEIFLPPVLIEEDLEAGKVEDKMRERGVQDTGVPSRNVGMFEKVKEALRKSSEQRQQESGLVWDLSSLTMVQIAALLNVRKHLDSQDVSLLNQFRRNVQKIKLRRHDQITETLLRFLCDIILLEGEEGEGDSEGGVSLSSLDLRDSKWKPEETAQCQAVLEELLLKIAEKKREQQKHNPSDSIAAVCLWIEMNDSTPESIRVPIYNAALDAALRLNNCSLTAETIDLQSLRSLFQKETDRIPIFQSLTLDKARLGRNEGAKILAQAIQEGKLASLQTLSLGGNPKGGNSTRMDDEGVKILVDAIRKEKSPNIQTLNLAYNNIRDEGAKTLAEAIGEGCLASLRALDLTMCEFGDEGAKAFAEVICDKKLASLQALSLGSKIGDEGAKALAAAIRQGSMASLQTLDLSSNDIGSEGAQALAEVVREGELVSLQTLKLKYNHAITRDKGATKALEEAIREANLPPSSLVL</sequence>
<keyword evidence="2" id="KW-0433">Leucine-rich repeat</keyword>
<dbReference type="GO" id="GO:0005096">
    <property type="term" value="F:GTPase activator activity"/>
    <property type="evidence" value="ECO:0007669"/>
    <property type="project" value="UniProtKB-KW"/>
</dbReference>
<dbReference type="Gene3D" id="3.80.10.10">
    <property type="entry name" value="Ribonuclease Inhibitor"/>
    <property type="match status" value="2"/>
</dbReference>
<feature type="region of interest" description="Disordered" evidence="4">
    <location>
        <begin position="38"/>
        <end position="73"/>
    </location>
</feature>
<dbReference type="EMBL" id="CDMZ01004134">
    <property type="protein sequence ID" value="CEM48750.1"/>
    <property type="molecule type" value="Genomic_DNA"/>
</dbReference>
<proteinExistence type="predicted"/>
<dbReference type="SUPFAM" id="SSF52047">
    <property type="entry name" value="RNI-like"/>
    <property type="match status" value="1"/>
</dbReference>
<dbReference type="GO" id="GO:0005829">
    <property type="term" value="C:cytosol"/>
    <property type="evidence" value="ECO:0007669"/>
    <property type="project" value="TreeGrafter"/>
</dbReference>
<dbReference type="GO" id="GO:0048471">
    <property type="term" value="C:perinuclear region of cytoplasm"/>
    <property type="evidence" value="ECO:0007669"/>
    <property type="project" value="TreeGrafter"/>
</dbReference>
<evidence type="ECO:0000256" key="4">
    <source>
        <dbReference type="SAM" id="MobiDB-lite"/>
    </source>
</evidence>
<dbReference type="GO" id="GO:0031267">
    <property type="term" value="F:small GTPase binding"/>
    <property type="evidence" value="ECO:0007669"/>
    <property type="project" value="TreeGrafter"/>
</dbReference>
<dbReference type="GO" id="GO:0005634">
    <property type="term" value="C:nucleus"/>
    <property type="evidence" value="ECO:0007669"/>
    <property type="project" value="TreeGrafter"/>
</dbReference>
<feature type="compositionally biased region" description="Low complexity" evidence="4">
    <location>
        <begin position="50"/>
        <end position="62"/>
    </location>
</feature>
<dbReference type="InterPro" id="IPR032675">
    <property type="entry name" value="LRR_dom_sf"/>
</dbReference>
<evidence type="ECO:0000256" key="2">
    <source>
        <dbReference type="ARBA" id="ARBA00022614"/>
    </source>
</evidence>
<dbReference type="GO" id="GO:0006913">
    <property type="term" value="P:nucleocytoplasmic transport"/>
    <property type="evidence" value="ECO:0007669"/>
    <property type="project" value="TreeGrafter"/>
</dbReference>
<dbReference type="PANTHER" id="PTHR24113:SF12">
    <property type="entry name" value="RAN GTPASE-ACTIVATING PROTEIN 1"/>
    <property type="match status" value="1"/>
</dbReference>
<dbReference type="InterPro" id="IPR027038">
    <property type="entry name" value="RanGap"/>
</dbReference>
<dbReference type="PANTHER" id="PTHR24113">
    <property type="entry name" value="RAN GTPASE-ACTIVATING PROTEIN 1"/>
    <property type="match status" value="1"/>
</dbReference>
<accession>A0A0G4HWE9</accession>
<evidence type="ECO:0000256" key="3">
    <source>
        <dbReference type="ARBA" id="ARBA00022737"/>
    </source>
</evidence>
<protein>
    <submittedName>
        <fullName evidence="5">Uncharacterized protein</fullName>
    </submittedName>
</protein>
<keyword evidence="1" id="KW-0343">GTPase activation</keyword>
<reference evidence="5" key="1">
    <citation type="submission" date="2014-11" db="EMBL/GenBank/DDBJ databases">
        <authorList>
            <person name="Otto D Thomas"/>
            <person name="Naeem Raeece"/>
        </authorList>
    </citation>
    <scope>NUCLEOTIDE SEQUENCE</scope>
</reference>
<dbReference type="Pfam" id="PF13516">
    <property type="entry name" value="LRR_6"/>
    <property type="match status" value="3"/>
</dbReference>
<evidence type="ECO:0000256" key="1">
    <source>
        <dbReference type="ARBA" id="ARBA00022468"/>
    </source>
</evidence>
<dbReference type="InterPro" id="IPR001611">
    <property type="entry name" value="Leu-rich_rpt"/>
</dbReference>
<gene>
    <name evidence="5" type="ORF">Cvel_1441</name>
</gene>
<evidence type="ECO:0000313" key="5">
    <source>
        <dbReference type="EMBL" id="CEM48750.1"/>
    </source>
</evidence>
<dbReference type="SMART" id="SM00368">
    <property type="entry name" value="LRR_RI"/>
    <property type="match status" value="5"/>
</dbReference>